<dbReference type="EMBL" id="JXJN01008865">
    <property type="status" value="NOT_ANNOTATED_CDS"/>
    <property type="molecule type" value="Genomic_DNA"/>
</dbReference>
<dbReference type="Proteomes" id="UP000092460">
    <property type="component" value="Unassembled WGS sequence"/>
</dbReference>
<protein>
    <submittedName>
        <fullName evidence="1">Uncharacterized protein</fullName>
    </submittedName>
</protein>
<keyword evidence="2" id="KW-1185">Reference proteome</keyword>
<proteinExistence type="predicted"/>
<dbReference type="VEuPathDB" id="VectorBase:GPPI019872"/>
<accession>A0A1B0B5T6</accession>
<reference evidence="1" key="2">
    <citation type="submission" date="2020-05" db="UniProtKB">
        <authorList>
            <consortium name="EnsemblMetazoa"/>
        </authorList>
    </citation>
    <scope>IDENTIFICATION</scope>
    <source>
        <strain evidence="1">IAEA</strain>
    </source>
</reference>
<name>A0A1B0B5T6_9MUSC</name>
<dbReference type="AlphaFoldDB" id="A0A1B0B5T6"/>
<dbReference type="EnsemblMetazoa" id="GPPI019872-RA">
    <property type="protein sequence ID" value="GPPI019872-PA"/>
    <property type="gene ID" value="GPPI019872"/>
</dbReference>
<reference evidence="2" key="1">
    <citation type="submission" date="2015-01" db="EMBL/GenBank/DDBJ databases">
        <authorList>
            <person name="Aksoy S."/>
            <person name="Warren W."/>
            <person name="Wilson R.K."/>
        </authorList>
    </citation>
    <scope>NUCLEOTIDE SEQUENCE [LARGE SCALE GENOMIC DNA]</scope>
    <source>
        <strain evidence="2">IAEA</strain>
    </source>
</reference>
<evidence type="ECO:0000313" key="2">
    <source>
        <dbReference type="Proteomes" id="UP000092460"/>
    </source>
</evidence>
<evidence type="ECO:0000313" key="1">
    <source>
        <dbReference type="EnsemblMetazoa" id="GPPI019872-PA"/>
    </source>
</evidence>
<organism evidence="1 2">
    <name type="scientific">Glossina palpalis gambiensis</name>
    <dbReference type="NCBI Taxonomy" id="67801"/>
    <lineage>
        <taxon>Eukaryota</taxon>
        <taxon>Metazoa</taxon>
        <taxon>Ecdysozoa</taxon>
        <taxon>Arthropoda</taxon>
        <taxon>Hexapoda</taxon>
        <taxon>Insecta</taxon>
        <taxon>Pterygota</taxon>
        <taxon>Neoptera</taxon>
        <taxon>Endopterygota</taxon>
        <taxon>Diptera</taxon>
        <taxon>Brachycera</taxon>
        <taxon>Muscomorpha</taxon>
        <taxon>Hippoboscoidea</taxon>
        <taxon>Glossinidae</taxon>
        <taxon>Glossina</taxon>
    </lineage>
</organism>
<sequence length="89" mass="9729">MITAPPAIITRAVWETCPSPLRAMQVYSPMSSCLIVEIRNSVPSLKMPTVGDGSTGLASLYHRISGVGVPSAWQFNIIESPINDYINFY</sequence>